<dbReference type="InterPro" id="IPR002171">
    <property type="entry name" value="Ribosomal_uL2"/>
</dbReference>
<keyword evidence="5" id="KW-0694">RNA-binding</keyword>
<dbReference type="PANTHER" id="PTHR13691">
    <property type="entry name" value="RIBOSOMAL PROTEIN L2"/>
    <property type="match status" value="1"/>
</dbReference>
<dbReference type="FunFam" id="2.40.50.140:FF:000003">
    <property type="entry name" value="50S ribosomal protein L2"/>
    <property type="match status" value="1"/>
</dbReference>
<evidence type="ECO:0000256" key="1">
    <source>
        <dbReference type="ARBA" id="ARBA00005636"/>
    </source>
</evidence>
<accession>A0A842HD74</accession>
<dbReference type="SMART" id="SM01383">
    <property type="entry name" value="Ribosomal_L2"/>
    <property type="match status" value="1"/>
</dbReference>
<dbReference type="GO" id="GO:0002181">
    <property type="term" value="P:cytoplasmic translation"/>
    <property type="evidence" value="ECO:0007669"/>
    <property type="project" value="TreeGrafter"/>
</dbReference>
<evidence type="ECO:0000259" key="7">
    <source>
        <dbReference type="SMART" id="SM01382"/>
    </source>
</evidence>
<feature type="region of interest" description="Disordered" evidence="6">
    <location>
        <begin position="224"/>
        <end position="282"/>
    </location>
</feature>
<dbReference type="Proteomes" id="UP000546464">
    <property type="component" value="Unassembled WGS sequence"/>
</dbReference>
<keyword evidence="5" id="KW-0699">rRNA-binding</keyword>
<dbReference type="RefSeq" id="WP_185674330.1">
    <property type="nucleotide sequence ID" value="NZ_JACHVB010000013.1"/>
</dbReference>
<dbReference type="InterPro" id="IPR022669">
    <property type="entry name" value="Ribosomal_uL2_C"/>
</dbReference>
<feature type="region of interest" description="Disordered" evidence="6">
    <location>
        <begin position="1"/>
        <end position="53"/>
    </location>
</feature>
<dbReference type="Gene3D" id="2.30.30.30">
    <property type="match status" value="1"/>
</dbReference>
<evidence type="ECO:0000259" key="8">
    <source>
        <dbReference type="SMART" id="SM01383"/>
    </source>
</evidence>
<dbReference type="GO" id="GO:0003735">
    <property type="term" value="F:structural constituent of ribosome"/>
    <property type="evidence" value="ECO:0007669"/>
    <property type="project" value="InterPro"/>
</dbReference>
<keyword evidence="2 5" id="KW-0689">Ribosomal protein</keyword>
<dbReference type="NCBIfam" id="TIGR01171">
    <property type="entry name" value="rplB_bact"/>
    <property type="match status" value="1"/>
</dbReference>
<protein>
    <recommendedName>
        <fullName evidence="4 5">Large ribosomal subunit protein uL2</fullName>
    </recommendedName>
</protein>
<evidence type="ECO:0000313" key="10">
    <source>
        <dbReference type="Proteomes" id="UP000546464"/>
    </source>
</evidence>
<dbReference type="GO" id="GO:0015934">
    <property type="term" value="C:large ribosomal subunit"/>
    <property type="evidence" value="ECO:0007669"/>
    <property type="project" value="InterPro"/>
</dbReference>
<dbReference type="Pfam" id="PF03947">
    <property type="entry name" value="Ribosomal_L2_C"/>
    <property type="match status" value="1"/>
</dbReference>
<dbReference type="SUPFAM" id="SSF50249">
    <property type="entry name" value="Nucleic acid-binding proteins"/>
    <property type="match status" value="1"/>
</dbReference>
<dbReference type="InterPro" id="IPR012340">
    <property type="entry name" value="NA-bd_OB-fold"/>
</dbReference>
<dbReference type="FunFam" id="4.10.950.10:FF:000001">
    <property type="entry name" value="50S ribosomal protein L2"/>
    <property type="match status" value="1"/>
</dbReference>
<name>A0A842HD74_9BACT</name>
<feature type="domain" description="Large ribosomal subunit protein uL2 RNA-binding" evidence="8">
    <location>
        <begin position="41"/>
        <end position="117"/>
    </location>
</feature>
<dbReference type="Gene3D" id="2.40.50.140">
    <property type="entry name" value="Nucleic acid-binding proteins"/>
    <property type="match status" value="1"/>
</dbReference>
<dbReference type="SMART" id="SM01382">
    <property type="entry name" value="Ribosomal_L2_C"/>
    <property type="match status" value="1"/>
</dbReference>
<dbReference type="Pfam" id="PF00181">
    <property type="entry name" value="Ribosomal_L2_N"/>
    <property type="match status" value="1"/>
</dbReference>
<evidence type="ECO:0000256" key="3">
    <source>
        <dbReference type="ARBA" id="ARBA00023274"/>
    </source>
</evidence>
<dbReference type="GO" id="GO:0016740">
    <property type="term" value="F:transferase activity"/>
    <property type="evidence" value="ECO:0007669"/>
    <property type="project" value="InterPro"/>
</dbReference>
<comment type="subunit">
    <text evidence="5">Part of the 50S ribosomal subunit. Forms a bridge to the 30S subunit in the 70S ribosome.</text>
</comment>
<dbReference type="Gene3D" id="4.10.950.10">
    <property type="entry name" value="Ribosomal protein L2, domain 3"/>
    <property type="match status" value="1"/>
</dbReference>
<dbReference type="AlphaFoldDB" id="A0A842HD74"/>
<dbReference type="InterPro" id="IPR005880">
    <property type="entry name" value="Ribosomal_uL2_bac/org-type"/>
</dbReference>
<evidence type="ECO:0000256" key="4">
    <source>
        <dbReference type="ARBA" id="ARBA00035242"/>
    </source>
</evidence>
<feature type="compositionally biased region" description="Gly residues" evidence="6">
    <location>
        <begin position="233"/>
        <end position="245"/>
    </location>
</feature>
<proteinExistence type="inferred from homology"/>
<evidence type="ECO:0000313" key="9">
    <source>
        <dbReference type="EMBL" id="MBC2593321.1"/>
    </source>
</evidence>
<dbReference type="GO" id="GO:0019843">
    <property type="term" value="F:rRNA binding"/>
    <property type="evidence" value="ECO:0007669"/>
    <property type="project" value="UniProtKB-UniRule"/>
</dbReference>
<dbReference type="FunFam" id="2.30.30.30:FF:000001">
    <property type="entry name" value="50S ribosomal protein L2"/>
    <property type="match status" value="1"/>
</dbReference>
<dbReference type="InterPro" id="IPR022671">
    <property type="entry name" value="Ribosomal_uL2_CS"/>
</dbReference>
<dbReference type="PANTHER" id="PTHR13691:SF5">
    <property type="entry name" value="LARGE RIBOSOMAL SUBUNIT PROTEIN UL2M"/>
    <property type="match status" value="1"/>
</dbReference>
<feature type="domain" description="Large ribosomal subunit protein uL2 C-terminal" evidence="7">
    <location>
        <begin position="125"/>
        <end position="253"/>
    </location>
</feature>
<dbReference type="InterPro" id="IPR022666">
    <property type="entry name" value="Ribosomal_uL2_RNA-bd_dom"/>
</dbReference>
<gene>
    <name evidence="5 9" type="primary">rplB</name>
    <name evidence="9" type="ORF">H5P28_03505</name>
</gene>
<dbReference type="HAMAP" id="MF_01320_B">
    <property type="entry name" value="Ribosomal_uL2_B"/>
    <property type="match status" value="1"/>
</dbReference>
<dbReference type="InterPro" id="IPR008991">
    <property type="entry name" value="Translation_prot_SH3-like_sf"/>
</dbReference>
<sequence>MAIVKTKPITPSQRFHSKSRQELAKNNPEKSLTVSRHRKKGRNNYGRITSRRRGGGHKRLYRIIDFRRDKLDIPAEIVSIEYDPNRSANIALLKFEDGEKRYILCPRGLKVGDKLLSTNSPVEEFTPGLCVPLKMIPPATTIHAIEMQPGRGAQIARSAGQSASLISIEGKRATIKLPSGEIRMVHSDCRATVGRVGNEEHESVSIGKAGRNRWKGKRPRVRGVAMNPVDHPMGGGEAKTSGGGHPVSPWGQLSKGFPTRTKSKPSNSMILVRRNGKKFKRK</sequence>
<evidence type="ECO:0000256" key="6">
    <source>
        <dbReference type="SAM" id="MobiDB-lite"/>
    </source>
</evidence>
<comment type="function">
    <text evidence="5">One of the primary rRNA binding proteins. Required for association of the 30S and 50S subunits to form the 70S ribosome, for tRNA binding and peptide bond formation. It has been suggested to have peptidyltransferase activity; this is somewhat controversial. Makes several contacts with the 16S rRNA in the 70S ribosome.</text>
</comment>
<keyword evidence="10" id="KW-1185">Reference proteome</keyword>
<dbReference type="InterPro" id="IPR014726">
    <property type="entry name" value="Ribosomal_uL2_dom3"/>
</dbReference>
<evidence type="ECO:0000256" key="5">
    <source>
        <dbReference type="HAMAP-Rule" id="MF_01320"/>
    </source>
</evidence>
<comment type="caution">
    <text evidence="9">The sequence shown here is derived from an EMBL/GenBank/DDBJ whole genome shotgun (WGS) entry which is preliminary data.</text>
</comment>
<dbReference type="PROSITE" id="PS00467">
    <property type="entry name" value="RIBOSOMAL_L2"/>
    <property type="match status" value="1"/>
</dbReference>
<evidence type="ECO:0000256" key="2">
    <source>
        <dbReference type="ARBA" id="ARBA00022980"/>
    </source>
</evidence>
<keyword evidence="3 5" id="KW-0687">Ribonucleoprotein</keyword>
<reference evidence="9 10" key="1">
    <citation type="submission" date="2020-07" db="EMBL/GenBank/DDBJ databases">
        <authorList>
            <person name="Feng X."/>
        </authorList>
    </citation>
    <scope>NUCLEOTIDE SEQUENCE [LARGE SCALE GENOMIC DNA]</scope>
    <source>
        <strain evidence="9 10">JCM31066</strain>
    </source>
</reference>
<dbReference type="InterPro" id="IPR014722">
    <property type="entry name" value="Rib_uL2_dom2"/>
</dbReference>
<comment type="similarity">
    <text evidence="1 5">Belongs to the universal ribosomal protein uL2 family.</text>
</comment>
<organism evidence="9 10">
    <name type="scientific">Ruficoccus amylovorans</name>
    <dbReference type="NCBI Taxonomy" id="1804625"/>
    <lineage>
        <taxon>Bacteria</taxon>
        <taxon>Pseudomonadati</taxon>
        <taxon>Verrucomicrobiota</taxon>
        <taxon>Opitutia</taxon>
        <taxon>Puniceicoccales</taxon>
        <taxon>Cerasicoccaceae</taxon>
        <taxon>Ruficoccus</taxon>
    </lineage>
</organism>
<dbReference type="PIRSF" id="PIRSF002158">
    <property type="entry name" value="Ribosomal_L2"/>
    <property type="match status" value="1"/>
</dbReference>
<dbReference type="EMBL" id="JACHVB010000013">
    <property type="protein sequence ID" value="MBC2593321.1"/>
    <property type="molecule type" value="Genomic_DNA"/>
</dbReference>
<dbReference type="SUPFAM" id="SSF50104">
    <property type="entry name" value="Translation proteins SH3-like domain"/>
    <property type="match status" value="1"/>
</dbReference>